<evidence type="ECO:0000256" key="4">
    <source>
        <dbReference type="ARBA" id="ARBA00023157"/>
    </source>
</evidence>
<dbReference type="PANTHER" id="PTHR17503:SF0">
    <property type="entry name" value="SYNCOLLIN"/>
    <property type="match status" value="1"/>
</dbReference>
<accession>A0A9Q1AQS7</accession>
<keyword evidence="5" id="KW-0968">Cytoplasmic vesicle</keyword>
<dbReference type="EMBL" id="JAPFRF010000023">
    <property type="protein sequence ID" value="KAJ7304137.1"/>
    <property type="molecule type" value="Genomic_DNA"/>
</dbReference>
<evidence type="ECO:0000256" key="9">
    <source>
        <dbReference type="ARBA" id="ARBA00074712"/>
    </source>
</evidence>
<dbReference type="Pfam" id="PF15138">
    <property type="entry name" value="Syncollin"/>
    <property type="match status" value="1"/>
</dbReference>
<reference evidence="11" key="1">
    <citation type="journal article" date="2023" name="DNA Res.">
        <title>Chromosome-level genome assembly of Phrynocephalus forsythii using third-generation DNA sequencing and Hi-C analysis.</title>
        <authorList>
            <person name="Qi Y."/>
            <person name="Zhao W."/>
            <person name="Zhao Y."/>
            <person name="Niu C."/>
            <person name="Cao S."/>
            <person name="Zhang Y."/>
        </authorList>
    </citation>
    <scope>NUCLEOTIDE SEQUENCE</scope>
    <source>
        <tissue evidence="11">Muscle</tissue>
    </source>
</reference>
<comment type="caution">
    <text evidence="11">The sequence shown here is derived from an EMBL/GenBank/DDBJ whole genome shotgun (WGS) entry which is preliminary data.</text>
</comment>
<keyword evidence="4" id="KW-1015">Disulfide bond</keyword>
<evidence type="ECO:0000256" key="7">
    <source>
        <dbReference type="ARBA" id="ARBA00057037"/>
    </source>
</evidence>
<dbReference type="Proteomes" id="UP001142489">
    <property type="component" value="Unassembled WGS sequence"/>
</dbReference>
<keyword evidence="12" id="KW-1185">Reference proteome</keyword>
<evidence type="ECO:0000256" key="5">
    <source>
        <dbReference type="ARBA" id="ARBA00023329"/>
    </source>
</evidence>
<gene>
    <name evidence="11" type="ORF">JRQ81_011665</name>
</gene>
<evidence type="ECO:0000256" key="6">
    <source>
        <dbReference type="ARBA" id="ARBA00037795"/>
    </source>
</evidence>
<keyword evidence="1" id="KW-0268">Exocytosis</keyword>
<evidence type="ECO:0000256" key="3">
    <source>
        <dbReference type="ARBA" id="ARBA00023136"/>
    </source>
</evidence>
<dbReference type="FunFam" id="2.60.20.10:FF:000014">
    <property type="entry name" value="Syncollin"/>
    <property type="match status" value="1"/>
</dbReference>
<evidence type="ECO:0000256" key="8">
    <source>
        <dbReference type="ARBA" id="ARBA00060468"/>
    </source>
</evidence>
<dbReference type="OrthoDB" id="9947298at2759"/>
<dbReference type="Gene3D" id="2.60.20.10">
    <property type="entry name" value="Crystallins"/>
    <property type="match status" value="1"/>
</dbReference>
<comment type="subcellular location">
    <subcellularLocation>
        <location evidence="6">Zymogen granule lumen</location>
    </subcellularLocation>
    <subcellularLocation>
        <location evidence="8">Zymogen granule membrane</location>
        <topology evidence="8">Peripheral membrane protein</topology>
        <orientation evidence="8">Lumenal side</orientation>
    </subcellularLocation>
</comment>
<feature type="chain" id="PRO_5040296716" description="Syncollin" evidence="10">
    <location>
        <begin position="25"/>
        <end position="137"/>
    </location>
</feature>
<dbReference type="AlphaFoldDB" id="A0A9Q1AQS7"/>
<dbReference type="InterPro" id="IPR028137">
    <property type="entry name" value="Syncollin"/>
</dbReference>
<keyword evidence="3" id="KW-0472">Membrane</keyword>
<protein>
    <recommendedName>
        <fullName evidence="9">Syncollin</fullName>
    </recommendedName>
</protein>
<name>A0A9Q1AQS7_9SAUR</name>
<comment type="function">
    <text evidence="7">Functions in exocytosis in pancreatic acinar cells regulating the fusion of zymogen granules with each other. May have a pore-forming activity on membranes and regulate exocytosis in other exocrine tissues.</text>
</comment>
<dbReference type="PANTHER" id="PTHR17503">
    <property type="entry name" value="SYNCOLLIN"/>
    <property type="match status" value="1"/>
</dbReference>
<organism evidence="11 12">
    <name type="scientific">Phrynocephalus forsythii</name>
    <dbReference type="NCBI Taxonomy" id="171643"/>
    <lineage>
        <taxon>Eukaryota</taxon>
        <taxon>Metazoa</taxon>
        <taxon>Chordata</taxon>
        <taxon>Craniata</taxon>
        <taxon>Vertebrata</taxon>
        <taxon>Euteleostomi</taxon>
        <taxon>Lepidosauria</taxon>
        <taxon>Squamata</taxon>
        <taxon>Bifurcata</taxon>
        <taxon>Unidentata</taxon>
        <taxon>Episquamata</taxon>
        <taxon>Toxicofera</taxon>
        <taxon>Iguania</taxon>
        <taxon>Acrodonta</taxon>
        <taxon>Agamidae</taxon>
        <taxon>Agaminae</taxon>
        <taxon>Phrynocephalus</taxon>
    </lineage>
</organism>
<evidence type="ECO:0000313" key="11">
    <source>
        <dbReference type="EMBL" id="KAJ7304137.1"/>
    </source>
</evidence>
<evidence type="ECO:0000313" key="12">
    <source>
        <dbReference type="Proteomes" id="UP001142489"/>
    </source>
</evidence>
<proteinExistence type="predicted"/>
<feature type="signal peptide" evidence="10">
    <location>
        <begin position="1"/>
        <end position="24"/>
    </location>
</feature>
<dbReference type="GO" id="GO:0006887">
    <property type="term" value="P:exocytosis"/>
    <property type="evidence" value="ECO:0007669"/>
    <property type="project" value="UniProtKB-KW"/>
</dbReference>
<keyword evidence="2 10" id="KW-0732">Signal</keyword>
<evidence type="ECO:0000256" key="10">
    <source>
        <dbReference type="SAM" id="SignalP"/>
    </source>
</evidence>
<dbReference type="GO" id="GO:0042589">
    <property type="term" value="C:zymogen granule membrane"/>
    <property type="evidence" value="ECO:0007669"/>
    <property type="project" value="UniProtKB-SubCell"/>
</dbReference>
<evidence type="ECO:0000256" key="2">
    <source>
        <dbReference type="ARBA" id="ARBA00022729"/>
    </source>
</evidence>
<sequence>MASRSSSALVLSVLLPLLVARVQAECPAPADLKNDDGTKICAKLYTDNSPYYNQCCAGNVLLVPPEEDQPYMPSAFNNKVSSLVVAQRCQLTVWSSKGKEGKTRTFKTGAFPRLQEYRRGIFGDWNNAISAYYCKCT</sequence>
<evidence type="ECO:0000256" key="1">
    <source>
        <dbReference type="ARBA" id="ARBA00022483"/>
    </source>
</evidence>